<dbReference type="Proteomes" id="UP001230649">
    <property type="component" value="Unassembled WGS sequence"/>
</dbReference>
<gene>
    <name evidence="1" type="ORF">QFC20_005103</name>
</gene>
<evidence type="ECO:0000313" key="1">
    <source>
        <dbReference type="EMBL" id="KAJ9102094.1"/>
    </source>
</evidence>
<reference evidence="1" key="1">
    <citation type="submission" date="2023-04" db="EMBL/GenBank/DDBJ databases">
        <title>Draft Genome sequencing of Naganishia species isolated from polar environments using Oxford Nanopore Technology.</title>
        <authorList>
            <person name="Leo P."/>
            <person name="Venkateswaran K."/>
        </authorList>
    </citation>
    <scope>NUCLEOTIDE SEQUENCE</scope>
    <source>
        <strain evidence="1">MNA-CCFEE 5262</strain>
    </source>
</reference>
<protein>
    <submittedName>
        <fullName evidence="1">Uncharacterized protein</fullName>
    </submittedName>
</protein>
<dbReference type="EMBL" id="JASBWS010000066">
    <property type="protein sequence ID" value="KAJ9102094.1"/>
    <property type="molecule type" value="Genomic_DNA"/>
</dbReference>
<accession>A0ACC2VSJ9</accession>
<evidence type="ECO:0000313" key="2">
    <source>
        <dbReference type="Proteomes" id="UP001230649"/>
    </source>
</evidence>
<comment type="caution">
    <text evidence="1">The sequence shown here is derived from an EMBL/GenBank/DDBJ whole genome shotgun (WGS) entry which is preliminary data.</text>
</comment>
<sequence length="273" mass="28009">MAPFTSSALELEKRTASTNFTLDDASPAIYYMDFPAAQVSPACASTGTCSYSNTLHQSSLATASAAFQVTANAFYIYGLQSPSGGPFTVIVDGVTYGSLTGYCETAIPQALLFHKDGLDPTTAHQVILKNAGPSVITLDYIVASSGAAAGPVQPAPMPPTGGSMTPGGAPVVPPMGASSGTDVFGQPITAPAEKDGNGDQIGAIIGAVAGVILFLVIAFMVLRSHKKKKPTDATPVTFGTAATPQFQTQTQPPTQQQYTTNPAGQYLTMPPAK</sequence>
<proteinExistence type="predicted"/>
<organism evidence="1 2">
    <name type="scientific">Naganishia adeliensis</name>
    <dbReference type="NCBI Taxonomy" id="92952"/>
    <lineage>
        <taxon>Eukaryota</taxon>
        <taxon>Fungi</taxon>
        <taxon>Dikarya</taxon>
        <taxon>Basidiomycota</taxon>
        <taxon>Agaricomycotina</taxon>
        <taxon>Tremellomycetes</taxon>
        <taxon>Filobasidiales</taxon>
        <taxon>Filobasidiaceae</taxon>
        <taxon>Naganishia</taxon>
    </lineage>
</organism>
<keyword evidence="2" id="KW-1185">Reference proteome</keyword>
<name>A0ACC2VSJ9_9TREE</name>